<dbReference type="Pfam" id="PF21010">
    <property type="entry name" value="HA2_C"/>
    <property type="match status" value="1"/>
</dbReference>
<evidence type="ECO:0000256" key="8">
    <source>
        <dbReference type="ARBA" id="ARBA00047984"/>
    </source>
</evidence>
<dbReference type="GO" id="GO:0005524">
    <property type="term" value="F:ATP binding"/>
    <property type="evidence" value="ECO:0007669"/>
    <property type="project" value="UniProtKB-KW"/>
</dbReference>
<dbReference type="InterPro" id="IPR001650">
    <property type="entry name" value="Helicase_C-like"/>
</dbReference>
<evidence type="ECO:0000256" key="7">
    <source>
        <dbReference type="ARBA" id="ARBA00023054"/>
    </source>
</evidence>
<gene>
    <name evidence="10" type="ORF">ILUMI_18662</name>
</gene>
<comment type="caution">
    <text evidence="10">The sequence shown here is derived from an EMBL/GenBank/DDBJ whole genome shotgun (WGS) entry which is preliminary data.</text>
</comment>
<dbReference type="CDD" id="cd18791">
    <property type="entry name" value="SF2_C_RHA"/>
    <property type="match status" value="1"/>
</dbReference>
<dbReference type="PROSITE" id="PS51194">
    <property type="entry name" value="HELICASE_CTER"/>
    <property type="match status" value="1"/>
</dbReference>
<evidence type="ECO:0000313" key="11">
    <source>
        <dbReference type="Proteomes" id="UP000801492"/>
    </source>
</evidence>
<evidence type="ECO:0000256" key="4">
    <source>
        <dbReference type="ARBA" id="ARBA00022801"/>
    </source>
</evidence>
<evidence type="ECO:0000313" key="10">
    <source>
        <dbReference type="EMBL" id="KAF2887511.1"/>
    </source>
</evidence>
<dbReference type="AlphaFoldDB" id="A0A8K0CKV7"/>
<dbReference type="GO" id="GO:0003723">
    <property type="term" value="F:RNA binding"/>
    <property type="evidence" value="ECO:0007669"/>
    <property type="project" value="TreeGrafter"/>
</dbReference>
<dbReference type="FunFam" id="3.40.50.300:FF:000325">
    <property type="entry name" value="ATP-dependent RNA helicase DHX29"/>
    <property type="match status" value="1"/>
</dbReference>
<keyword evidence="5" id="KW-0347">Helicase</keyword>
<dbReference type="Pfam" id="PF04408">
    <property type="entry name" value="WHD_HA2"/>
    <property type="match status" value="1"/>
</dbReference>
<dbReference type="InterPro" id="IPR011709">
    <property type="entry name" value="DEAD-box_helicase_OB_fold"/>
</dbReference>
<dbReference type="Gene3D" id="3.40.50.300">
    <property type="entry name" value="P-loop containing nucleotide triphosphate hydrolases"/>
    <property type="match status" value="1"/>
</dbReference>
<proteinExistence type="inferred from homology"/>
<dbReference type="Proteomes" id="UP000801492">
    <property type="component" value="Unassembled WGS sequence"/>
</dbReference>
<dbReference type="Gene3D" id="1.20.120.1080">
    <property type="match status" value="1"/>
</dbReference>
<sequence length="565" mass="63686">MYLMDPEKINLDLIEAVLMWIVSGEHEYPREGSILIFLPGIAEITSLYDQLSDNSEFSPRYGKYVLLPLHSSLSSEEQAAIFKKPKNGARKIVLSTNLAETSVTIDDCVFVIDSGKMKEKRFDSNRNMESLDTVWVTRANALQRKGRAGRVMPGVSIHLFTSHRFKHHILSQPIPEIHRVPLEQLLLHIKVLPNFADRSLHNVLESTLEPPVKDNIDSAILRLQDVGAFDKDNNLTPLGQHLAALPVDVRIGKLMLYGAIFSCVDAALTMAASLSYKTPFVAPFGKKEQAMVKKREFAIGHSDHLTVLRAYKKWQEIGAKSRLAGRNFANENYLSLKTLEMLTDIKFQLLELLVSIGFVPINLHSYRHRTGQDRIMNLTGSELNKNGENIRLLTSVLCTALYPNVVKVLTPQTVFLRSAAGAVPVEREAKELRFKTQREEVFLHPSSVNFTVTNFQCPYLVYQEKVKTSKIFVRDCSMIPIVPLVLFSGSDVDICVSGGTTFVTLADGWIKFHVEKHEVAEMIKAIRAELLDLLEEKIRDPLLNLLHNEKGERIINTIVHIATND</sequence>
<evidence type="ECO:0000256" key="6">
    <source>
        <dbReference type="ARBA" id="ARBA00022840"/>
    </source>
</evidence>
<dbReference type="SMART" id="SM00490">
    <property type="entry name" value="HELICc"/>
    <property type="match status" value="1"/>
</dbReference>
<dbReference type="PANTHER" id="PTHR18934:SF145">
    <property type="entry name" value="ATP-DEPENDENT RNA HELICASE DHX57-RELATED"/>
    <property type="match status" value="1"/>
</dbReference>
<evidence type="ECO:0000256" key="5">
    <source>
        <dbReference type="ARBA" id="ARBA00022806"/>
    </source>
</evidence>
<feature type="domain" description="Helicase C-terminal" evidence="9">
    <location>
        <begin position="13"/>
        <end position="193"/>
    </location>
</feature>
<dbReference type="SMART" id="SM00847">
    <property type="entry name" value="HA2"/>
    <property type="match status" value="1"/>
</dbReference>
<keyword evidence="11" id="KW-1185">Reference proteome</keyword>
<protein>
    <recommendedName>
        <fullName evidence="2">RNA helicase</fullName>
        <ecNumber evidence="2">3.6.4.13</ecNumber>
    </recommendedName>
</protein>
<dbReference type="InterPro" id="IPR059023">
    <property type="entry name" value="RNA_hel_CTD"/>
</dbReference>
<dbReference type="EMBL" id="VTPC01083106">
    <property type="protein sequence ID" value="KAF2887511.1"/>
    <property type="molecule type" value="Genomic_DNA"/>
</dbReference>
<organism evidence="10 11">
    <name type="scientific">Ignelater luminosus</name>
    <name type="common">Cucubano</name>
    <name type="synonym">Pyrophorus luminosus</name>
    <dbReference type="NCBI Taxonomy" id="2038154"/>
    <lineage>
        <taxon>Eukaryota</taxon>
        <taxon>Metazoa</taxon>
        <taxon>Ecdysozoa</taxon>
        <taxon>Arthropoda</taxon>
        <taxon>Hexapoda</taxon>
        <taxon>Insecta</taxon>
        <taxon>Pterygota</taxon>
        <taxon>Neoptera</taxon>
        <taxon>Endopterygota</taxon>
        <taxon>Coleoptera</taxon>
        <taxon>Polyphaga</taxon>
        <taxon>Elateriformia</taxon>
        <taxon>Elateroidea</taxon>
        <taxon>Elateridae</taxon>
        <taxon>Agrypninae</taxon>
        <taxon>Pyrophorini</taxon>
        <taxon>Ignelater</taxon>
    </lineage>
</organism>
<dbReference type="Pfam" id="PF26026">
    <property type="entry name" value="RNA_hel_CTD"/>
    <property type="match status" value="1"/>
</dbReference>
<keyword evidence="7" id="KW-0175">Coiled coil</keyword>
<comment type="catalytic activity">
    <reaction evidence="8">
        <text>ATP + H2O = ADP + phosphate + H(+)</text>
        <dbReference type="Rhea" id="RHEA:13065"/>
        <dbReference type="ChEBI" id="CHEBI:15377"/>
        <dbReference type="ChEBI" id="CHEBI:15378"/>
        <dbReference type="ChEBI" id="CHEBI:30616"/>
        <dbReference type="ChEBI" id="CHEBI:43474"/>
        <dbReference type="ChEBI" id="CHEBI:456216"/>
        <dbReference type="EC" id="3.6.4.13"/>
    </reaction>
</comment>
<dbReference type="GO" id="GO:0003724">
    <property type="term" value="F:RNA helicase activity"/>
    <property type="evidence" value="ECO:0007669"/>
    <property type="project" value="UniProtKB-EC"/>
</dbReference>
<comment type="similarity">
    <text evidence="1">Belongs to the DEAD box helicase family. DEAH subfamily.</text>
</comment>
<dbReference type="GO" id="GO:0016787">
    <property type="term" value="F:hydrolase activity"/>
    <property type="evidence" value="ECO:0007669"/>
    <property type="project" value="UniProtKB-KW"/>
</dbReference>
<dbReference type="Pfam" id="PF07717">
    <property type="entry name" value="OB_NTP_bind"/>
    <property type="match status" value="1"/>
</dbReference>
<dbReference type="InterPro" id="IPR007502">
    <property type="entry name" value="Helicase-assoc_dom"/>
</dbReference>
<dbReference type="InterPro" id="IPR048333">
    <property type="entry name" value="HA2_WH"/>
</dbReference>
<evidence type="ECO:0000256" key="2">
    <source>
        <dbReference type="ARBA" id="ARBA00012552"/>
    </source>
</evidence>
<dbReference type="Pfam" id="PF00271">
    <property type="entry name" value="Helicase_C"/>
    <property type="match status" value="1"/>
</dbReference>
<evidence type="ECO:0000259" key="9">
    <source>
        <dbReference type="PROSITE" id="PS51194"/>
    </source>
</evidence>
<accession>A0A8K0CKV7</accession>
<dbReference type="EC" id="3.6.4.13" evidence="2"/>
<reference evidence="10" key="1">
    <citation type="submission" date="2019-08" db="EMBL/GenBank/DDBJ databases">
        <title>The genome of the North American firefly Photinus pyralis.</title>
        <authorList>
            <consortium name="Photinus pyralis genome working group"/>
            <person name="Fallon T.R."/>
            <person name="Sander Lower S.E."/>
            <person name="Weng J.-K."/>
        </authorList>
    </citation>
    <scope>NUCLEOTIDE SEQUENCE</scope>
    <source>
        <strain evidence="10">TRF0915ILg1</strain>
        <tissue evidence="10">Whole body</tissue>
    </source>
</reference>
<evidence type="ECO:0000256" key="3">
    <source>
        <dbReference type="ARBA" id="ARBA00022741"/>
    </source>
</evidence>
<keyword evidence="3" id="KW-0547">Nucleotide-binding</keyword>
<evidence type="ECO:0000256" key="1">
    <source>
        <dbReference type="ARBA" id="ARBA00008792"/>
    </source>
</evidence>
<dbReference type="FunFam" id="1.20.120.1080:FF:000002">
    <property type="entry name" value="Putative ATP-dependent RNA helicase DHX36"/>
    <property type="match status" value="1"/>
</dbReference>
<dbReference type="OrthoDB" id="5600252at2759"/>
<dbReference type="InterPro" id="IPR027417">
    <property type="entry name" value="P-loop_NTPase"/>
</dbReference>
<name>A0A8K0CKV7_IGNLU</name>
<keyword evidence="6" id="KW-0067">ATP-binding</keyword>
<keyword evidence="4" id="KW-0378">Hydrolase</keyword>
<dbReference type="SUPFAM" id="SSF52540">
    <property type="entry name" value="P-loop containing nucleoside triphosphate hydrolases"/>
    <property type="match status" value="1"/>
</dbReference>
<dbReference type="PANTHER" id="PTHR18934">
    <property type="entry name" value="ATP-DEPENDENT RNA HELICASE"/>
    <property type="match status" value="1"/>
</dbReference>